<proteinExistence type="inferred from homology"/>
<dbReference type="GO" id="GO:0016788">
    <property type="term" value="F:hydrolase activity, acting on ester bonds"/>
    <property type="evidence" value="ECO:0007669"/>
    <property type="project" value="InterPro"/>
</dbReference>
<sequence>MEHFLFRLFMQSLLFSSLLLCASATNVTRDRNVVGDSLVSKRDLIRLTREIEAIYQFGDSLSDTGNYIREVNGEESTYSRLPYGQSYHPTGRASDGLIMVDYIAIKRQLQKSLVLMGEIGGNDFNGPFNQGKSIKEVAKLVPGVVQTIKNAIEEVIKLGATNIVVPGNFPIGCVPLYLAKFATNDKSKYDKLGCLKDYNNFAKSYNIKLIQAIKQLQQKHPDVAIVYGDYYSALIWVIANARQLGIEQDETTKACCGYGYNPYNFGTTGCGSPGSPICRDPSKRISWDGIHLTQQGYKGVGDQLLEQFVPVLEKQIRRRLRKPISATTITPNGLGASLSSKRELTSLAKQFDAIYQFGDSLSDTGNYVLEPKSNTVYNRLPYGQTTHPTGRASDGLIMVDYIASYFNLPQLNPYLATGSDFTHGANFAIIGATANGGLNDNSLAKELDWFKTHLNSTYSNPAGQPIEEVSKLVPGVIKTIHDAVEEVISLGATNIVVPGNFPIGCVPIYLVKHATNDTSKYDELHCLIDYNNFAKSYNQQLLQAITQLQSAHPDVAIVYGDYYAALTSVITNAQQLGFEEGGTEKACCGTGNNPYNYGDKSCGSPGAQVCPDPSKRVNWDGVHMTQEGNKNVGQQLIKQFVSALQKQIRRHRS</sequence>
<evidence type="ECO:0000256" key="3">
    <source>
        <dbReference type="ARBA" id="ARBA00022801"/>
    </source>
</evidence>
<feature type="signal peptide" evidence="5">
    <location>
        <begin position="1"/>
        <end position="24"/>
    </location>
</feature>
<dbReference type="Gramene" id="AUR62029689-RA">
    <property type="protein sequence ID" value="AUR62029689-RA:cds"/>
    <property type="gene ID" value="AUR62029689"/>
</dbReference>
<dbReference type="InterPro" id="IPR036514">
    <property type="entry name" value="SGNH_hydro_sf"/>
</dbReference>
<evidence type="ECO:0000313" key="7">
    <source>
        <dbReference type="Proteomes" id="UP000596660"/>
    </source>
</evidence>
<keyword evidence="3" id="KW-0378">Hydrolase</keyword>
<protein>
    <submittedName>
        <fullName evidence="6">Uncharacterized protein</fullName>
    </submittedName>
</protein>
<dbReference type="Proteomes" id="UP000596660">
    <property type="component" value="Unplaced"/>
</dbReference>
<accession>A0A803MHU1</accession>
<feature type="chain" id="PRO_5030967624" evidence="5">
    <location>
        <begin position="25"/>
        <end position="653"/>
    </location>
</feature>
<evidence type="ECO:0000256" key="2">
    <source>
        <dbReference type="ARBA" id="ARBA00022729"/>
    </source>
</evidence>
<reference evidence="6" key="1">
    <citation type="journal article" date="2017" name="Nature">
        <title>The genome of Chenopodium quinoa.</title>
        <authorList>
            <person name="Jarvis D.E."/>
            <person name="Ho Y.S."/>
            <person name="Lightfoot D.J."/>
            <person name="Schmoeckel S.M."/>
            <person name="Li B."/>
            <person name="Borm T.J.A."/>
            <person name="Ohyanagi H."/>
            <person name="Mineta K."/>
            <person name="Michell C.T."/>
            <person name="Saber N."/>
            <person name="Kharbatia N.M."/>
            <person name="Rupper R.R."/>
            <person name="Sharp A.R."/>
            <person name="Dally N."/>
            <person name="Boughton B.A."/>
            <person name="Woo Y.H."/>
            <person name="Gao G."/>
            <person name="Schijlen E.G.W.M."/>
            <person name="Guo X."/>
            <person name="Momin A.A."/>
            <person name="Negrao S."/>
            <person name="Al-Babili S."/>
            <person name="Gehring C."/>
            <person name="Roessner U."/>
            <person name="Jung C."/>
            <person name="Murphy K."/>
            <person name="Arold S.T."/>
            <person name="Gojobori T."/>
            <person name="van der Linden C.G."/>
            <person name="van Loo E.N."/>
            <person name="Jellen E.N."/>
            <person name="Maughan P.J."/>
            <person name="Tester M."/>
        </authorList>
    </citation>
    <scope>NUCLEOTIDE SEQUENCE [LARGE SCALE GENOMIC DNA]</scope>
    <source>
        <strain evidence="6">cv. PI 614886</strain>
    </source>
</reference>
<dbReference type="SUPFAM" id="SSF52266">
    <property type="entry name" value="SGNH hydrolase"/>
    <property type="match status" value="1"/>
</dbReference>
<keyword evidence="2 5" id="KW-0732">Signal</keyword>
<dbReference type="InterPro" id="IPR001087">
    <property type="entry name" value="GDSL"/>
</dbReference>
<reference evidence="6" key="2">
    <citation type="submission" date="2021-03" db="UniProtKB">
        <authorList>
            <consortium name="EnsemblPlants"/>
        </authorList>
    </citation>
    <scope>IDENTIFICATION</scope>
</reference>
<dbReference type="Gene3D" id="3.40.50.1110">
    <property type="entry name" value="SGNH hydrolase"/>
    <property type="match status" value="3"/>
</dbReference>
<dbReference type="AlphaFoldDB" id="A0A803MHU1"/>
<comment type="similarity">
    <text evidence="1">Belongs to the 'GDSL' lipolytic enzyme family.</text>
</comment>
<dbReference type="PANTHER" id="PTHR22835">
    <property type="entry name" value="ZINC FINGER FYVE DOMAIN CONTAINING PROTEIN"/>
    <property type="match status" value="1"/>
</dbReference>
<evidence type="ECO:0000256" key="1">
    <source>
        <dbReference type="ARBA" id="ARBA00008668"/>
    </source>
</evidence>
<dbReference type="Pfam" id="PF00657">
    <property type="entry name" value="Lipase_GDSL"/>
    <property type="match status" value="2"/>
</dbReference>
<dbReference type="PANTHER" id="PTHR22835:SF517">
    <property type="entry name" value="GDSL-LIKE LIPASE_ACYLHYDROLASE FAMILY PROTEIN, EXPRESSED"/>
    <property type="match status" value="1"/>
</dbReference>
<dbReference type="EnsemblPlants" id="AUR62029689-RA">
    <property type="protein sequence ID" value="AUR62029689-RA:cds"/>
    <property type="gene ID" value="AUR62029689"/>
</dbReference>
<name>A0A803MHU1_CHEQI</name>
<organism evidence="6 7">
    <name type="scientific">Chenopodium quinoa</name>
    <name type="common">Quinoa</name>
    <dbReference type="NCBI Taxonomy" id="63459"/>
    <lineage>
        <taxon>Eukaryota</taxon>
        <taxon>Viridiplantae</taxon>
        <taxon>Streptophyta</taxon>
        <taxon>Embryophyta</taxon>
        <taxon>Tracheophyta</taxon>
        <taxon>Spermatophyta</taxon>
        <taxon>Magnoliopsida</taxon>
        <taxon>eudicotyledons</taxon>
        <taxon>Gunneridae</taxon>
        <taxon>Pentapetalae</taxon>
        <taxon>Caryophyllales</taxon>
        <taxon>Chenopodiaceae</taxon>
        <taxon>Chenopodioideae</taxon>
        <taxon>Atripliceae</taxon>
        <taxon>Chenopodium</taxon>
    </lineage>
</organism>
<dbReference type="OMA" id="GECNEYH"/>
<dbReference type="InterPro" id="IPR035669">
    <property type="entry name" value="SGNH_plant_lipase-like"/>
</dbReference>
<keyword evidence="4" id="KW-0325">Glycoprotein</keyword>
<evidence type="ECO:0000313" key="6">
    <source>
        <dbReference type="EnsemblPlants" id="AUR62029689-RA:cds"/>
    </source>
</evidence>
<keyword evidence="7" id="KW-1185">Reference proteome</keyword>
<evidence type="ECO:0000256" key="4">
    <source>
        <dbReference type="ARBA" id="ARBA00023180"/>
    </source>
</evidence>
<dbReference type="CDD" id="cd01837">
    <property type="entry name" value="SGNH_plant_lipase_like"/>
    <property type="match status" value="1"/>
</dbReference>
<evidence type="ECO:0000256" key="5">
    <source>
        <dbReference type="SAM" id="SignalP"/>
    </source>
</evidence>